<dbReference type="RefSeq" id="WP_211290792.1">
    <property type="nucleotide sequence ID" value="NZ_PTJD01000001.1"/>
</dbReference>
<dbReference type="EMBL" id="PTJD01000001">
    <property type="protein sequence ID" value="PPK98842.1"/>
    <property type="molecule type" value="Genomic_DNA"/>
</dbReference>
<comment type="caution">
    <text evidence="9">The sequence shown here is derived from an EMBL/GenBank/DDBJ whole genome shotgun (WGS) entry which is preliminary data.</text>
</comment>
<evidence type="ECO:0000256" key="6">
    <source>
        <dbReference type="SAM" id="MobiDB-lite"/>
    </source>
</evidence>
<comment type="subcellular location">
    <subcellularLocation>
        <location evidence="1">Cell inner membrane</location>
        <topology evidence="1">Multi-pass membrane protein</topology>
    </subcellularLocation>
</comment>
<evidence type="ECO:0000256" key="7">
    <source>
        <dbReference type="SAM" id="Phobius"/>
    </source>
</evidence>
<keyword evidence="5 7" id="KW-0472">Membrane</keyword>
<dbReference type="PANTHER" id="PTHR23501:SF191">
    <property type="entry name" value="VACUOLAR BASIC AMINO ACID TRANSPORTER 4"/>
    <property type="match status" value="1"/>
</dbReference>
<dbReference type="InterPro" id="IPR011701">
    <property type="entry name" value="MFS"/>
</dbReference>
<feature type="transmembrane region" description="Helical" evidence="7">
    <location>
        <begin position="372"/>
        <end position="393"/>
    </location>
</feature>
<dbReference type="Gene3D" id="1.20.1250.20">
    <property type="entry name" value="MFS general substrate transporter like domains"/>
    <property type="match status" value="1"/>
</dbReference>
<feature type="transmembrane region" description="Helical" evidence="7">
    <location>
        <begin position="310"/>
        <end position="333"/>
    </location>
</feature>
<evidence type="ECO:0000313" key="9">
    <source>
        <dbReference type="EMBL" id="PPK98842.1"/>
    </source>
</evidence>
<evidence type="ECO:0000313" key="10">
    <source>
        <dbReference type="Proteomes" id="UP000239485"/>
    </source>
</evidence>
<dbReference type="Pfam" id="PF07690">
    <property type="entry name" value="MFS_1"/>
    <property type="match status" value="1"/>
</dbReference>
<feature type="transmembrane region" description="Helical" evidence="7">
    <location>
        <begin position="29"/>
        <end position="49"/>
    </location>
</feature>
<dbReference type="AlphaFoldDB" id="A0A2S6IWV8"/>
<keyword evidence="2" id="KW-0813">Transport</keyword>
<feature type="transmembrane region" description="Helical" evidence="7">
    <location>
        <begin position="185"/>
        <end position="202"/>
    </location>
</feature>
<dbReference type="InterPro" id="IPR036259">
    <property type="entry name" value="MFS_trans_sf"/>
</dbReference>
<feature type="domain" description="Major facilitator superfamily (MFS) profile" evidence="8">
    <location>
        <begin position="27"/>
        <end position="399"/>
    </location>
</feature>
<dbReference type="SUPFAM" id="SSF103473">
    <property type="entry name" value="MFS general substrate transporter"/>
    <property type="match status" value="1"/>
</dbReference>
<proteinExistence type="predicted"/>
<evidence type="ECO:0000259" key="8">
    <source>
        <dbReference type="PROSITE" id="PS50850"/>
    </source>
</evidence>
<keyword evidence="10" id="KW-1185">Reference proteome</keyword>
<evidence type="ECO:0000256" key="1">
    <source>
        <dbReference type="ARBA" id="ARBA00004429"/>
    </source>
</evidence>
<dbReference type="PANTHER" id="PTHR23501">
    <property type="entry name" value="MAJOR FACILITATOR SUPERFAMILY"/>
    <property type="match status" value="1"/>
</dbReference>
<accession>A0A2S6IWV8</accession>
<dbReference type="InterPro" id="IPR020846">
    <property type="entry name" value="MFS_dom"/>
</dbReference>
<dbReference type="CDD" id="cd17473">
    <property type="entry name" value="MFS_arabinose_efflux_permease_like"/>
    <property type="match status" value="1"/>
</dbReference>
<keyword evidence="4 7" id="KW-1133">Transmembrane helix</keyword>
<dbReference type="GO" id="GO:0005886">
    <property type="term" value="C:plasma membrane"/>
    <property type="evidence" value="ECO:0007669"/>
    <property type="project" value="UniProtKB-SubCell"/>
</dbReference>
<name>A0A2S6IWV8_9ACTN</name>
<feature type="transmembrane region" description="Helical" evidence="7">
    <location>
        <begin position="223"/>
        <end position="242"/>
    </location>
</feature>
<organism evidence="9 10">
    <name type="scientific">Kineococcus xinjiangensis</name>
    <dbReference type="NCBI Taxonomy" id="512762"/>
    <lineage>
        <taxon>Bacteria</taxon>
        <taxon>Bacillati</taxon>
        <taxon>Actinomycetota</taxon>
        <taxon>Actinomycetes</taxon>
        <taxon>Kineosporiales</taxon>
        <taxon>Kineosporiaceae</taxon>
        <taxon>Kineococcus</taxon>
    </lineage>
</organism>
<sequence length="402" mass="40713">MSGTLSPDSTSASSASPASRREPGTPQGLLLVGLSCLAVLGAVLIAPIQPSIARHFADTPGVGALVPISLTVPALAIALLAPVAGRIIDRTGRIRLLVASLVAYAVFGTAPLWLDSLESIVASRALVGVAEAGIMTCATALVGDYFTGRRRNRYFGLQTVAASVSAVIFIGAGGALGAQDWRTPFWLYAVGLLGAVLVPFVLREPAAAPAGKLPPLDLERLRLPLAVTFVGGIVFYTPIVELSFALDALGVESVAVIGGVSALAAVATAVGAASFAPMARRGPAVLLPVAFGLAGVGLVVVALAPSVPVLLAGGIIASAGTGLMLPTLLSWTLSDVSHDQRGRATGIWTGCLFIGEFICPLAVLAMSAVLGGLSAALVAIAVLSLALAVFVRLRHPRPVLTH</sequence>
<dbReference type="PROSITE" id="PS50850">
    <property type="entry name" value="MFS"/>
    <property type="match status" value="1"/>
</dbReference>
<feature type="transmembrane region" description="Helical" evidence="7">
    <location>
        <begin position="345"/>
        <end position="366"/>
    </location>
</feature>
<evidence type="ECO:0000256" key="2">
    <source>
        <dbReference type="ARBA" id="ARBA00022448"/>
    </source>
</evidence>
<feature type="transmembrane region" description="Helical" evidence="7">
    <location>
        <begin position="154"/>
        <end position="179"/>
    </location>
</feature>
<evidence type="ECO:0000256" key="3">
    <source>
        <dbReference type="ARBA" id="ARBA00022692"/>
    </source>
</evidence>
<feature type="transmembrane region" description="Helical" evidence="7">
    <location>
        <begin position="61"/>
        <end position="84"/>
    </location>
</feature>
<reference evidence="9 10" key="1">
    <citation type="submission" date="2018-02" db="EMBL/GenBank/DDBJ databases">
        <title>Genomic Encyclopedia of Archaeal and Bacterial Type Strains, Phase II (KMG-II): from individual species to whole genera.</title>
        <authorList>
            <person name="Goeker M."/>
        </authorList>
    </citation>
    <scope>NUCLEOTIDE SEQUENCE [LARGE SCALE GENOMIC DNA]</scope>
    <source>
        <strain evidence="9 10">DSM 22857</strain>
    </source>
</reference>
<feature type="transmembrane region" description="Helical" evidence="7">
    <location>
        <begin position="285"/>
        <end position="304"/>
    </location>
</feature>
<feature type="transmembrane region" description="Helical" evidence="7">
    <location>
        <begin position="96"/>
        <end position="114"/>
    </location>
</feature>
<evidence type="ECO:0000256" key="4">
    <source>
        <dbReference type="ARBA" id="ARBA00022989"/>
    </source>
</evidence>
<protein>
    <submittedName>
        <fullName evidence="9">Putative MFS family arabinose efflux permease</fullName>
    </submittedName>
</protein>
<dbReference type="GO" id="GO:0022857">
    <property type="term" value="F:transmembrane transporter activity"/>
    <property type="evidence" value="ECO:0007669"/>
    <property type="project" value="InterPro"/>
</dbReference>
<evidence type="ECO:0000256" key="5">
    <source>
        <dbReference type="ARBA" id="ARBA00023136"/>
    </source>
</evidence>
<feature type="compositionally biased region" description="Low complexity" evidence="6">
    <location>
        <begin position="1"/>
        <end position="18"/>
    </location>
</feature>
<feature type="transmembrane region" description="Helical" evidence="7">
    <location>
        <begin position="254"/>
        <end position="273"/>
    </location>
</feature>
<feature type="region of interest" description="Disordered" evidence="6">
    <location>
        <begin position="1"/>
        <end position="22"/>
    </location>
</feature>
<dbReference type="Proteomes" id="UP000239485">
    <property type="component" value="Unassembled WGS sequence"/>
</dbReference>
<keyword evidence="3 7" id="KW-0812">Transmembrane</keyword>
<feature type="transmembrane region" description="Helical" evidence="7">
    <location>
        <begin position="120"/>
        <end position="142"/>
    </location>
</feature>
<gene>
    <name evidence="9" type="ORF">CLV92_101543</name>
</gene>